<protein>
    <submittedName>
        <fullName evidence="1">Uncharacterized protein</fullName>
    </submittedName>
</protein>
<organism evidence="1 2">
    <name type="scientific">Cichorium intybus</name>
    <name type="common">Chicory</name>
    <dbReference type="NCBI Taxonomy" id="13427"/>
    <lineage>
        <taxon>Eukaryota</taxon>
        <taxon>Viridiplantae</taxon>
        <taxon>Streptophyta</taxon>
        <taxon>Embryophyta</taxon>
        <taxon>Tracheophyta</taxon>
        <taxon>Spermatophyta</taxon>
        <taxon>Magnoliopsida</taxon>
        <taxon>eudicotyledons</taxon>
        <taxon>Gunneridae</taxon>
        <taxon>Pentapetalae</taxon>
        <taxon>asterids</taxon>
        <taxon>campanulids</taxon>
        <taxon>Asterales</taxon>
        <taxon>Asteraceae</taxon>
        <taxon>Cichorioideae</taxon>
        <taxon>Cichorieae</taxon>
        <taxon>Cichoriinae</taxon>
        <taxon>Cichorium</taxon>
    </lineage>
</organism>
<evidence type="ECO:0000313" key="1">
    <source>
        <dbReference type="EMBL" id="KAI3750079.1"/>
    </source>
</evidence>
<keyword evidence="2" id="KW-1185">Reference proteome</keyword>
<sequence>MWEKLRSYGGGDTVDASIVDAGGGAAEEQGNRIECSADGQRFDYVFDFVGFCSKSVLIATTVLVFILLGNMPYIRHFTPPFTQVSLGMRFRMVFQTEESGVRKSLTAPLDRIKLIMQVQRCCHAVDERARQMP</sequence>
<dbReference type="Proteomes" id="UP001055811">
    <property type="component" value="Linkage Group LG04"/>
</dbReference>
<reference evidence="1 2" key="2">
    <citation type="journal article" date="2022" name="Mol. Ecol. Resour.">
        <title>The genomes of chicory, endive, great burdock and yacon provide insights into Asteraceae paleo-polyploidization history and plant inulin production.</title>
        <authorList>
            <person name="Fan W."/>
            <person name="Wang S."/>
            <person name="Wang H."/>
            <person name="Wang A."/>
            <person name="Jiang F."/>
            <person name="Liu H."/>
            <person name="Zhao H."/>
            <person name="Xu D."/>
            <person name="Zhang Y."/>
        </authorList>
    </citation>
    <scope>NUCLEOTIDE SEQUENCE [LARGE SCALE GENOMIC DNA]</scope>
    <source>
        <strain evidence="2">cv. Punajuju</strain>
        <tissue evidence="1">Leaves</tissue>
    </source>
</reference>
<dbReference type="EMBL" id="CM042012">
    <property type="protein sequence ID" value="KAI3750079.1"/>
    <property type="molecule type" value="Genomic_DNA"/>
</dbReference>
<evidence type="ECO:0000313" key="2">
    <source>
        <dbReference type="Proteomes" id="UP001055811"/>
    </source>
</evidence>
<proteinExistence type="predicted"/>
<comment type="caution">
    <text evidence="1">The sequence shown here is derived from an EMBL/GenBank/DDBJ whole genome shotgun (WGS) entry which is preliminary data.</text>
</comment>
<reference evidence="2" key="1">
    <citation type="journal article" date="2022" name="Mol. Ecol. Resour.">
        <title>The genomes of chicory, endive, great burdock and yacon provide insights into Asteraceae palaeo-polyploidization history and plant inulin production.</title>
        <authorList>
            <person name="Fan W."/>
            <person name="Wang S."/>
            <person name="Wang H."/>
            <person name="Wang A."/>
            <person name="Jiang F."/>
            <person name="Liu H."/>
            <person name="Zhao H."/>
            <person name="Xu D."/>
            <person name="Zhang Y."/>
        </authorList>
    </citation>
    <scope>NUCLEOTIDE SEQUENCE [LARGE SCALE GENOMIC DNA]</scope>
    <source>
        <strain evidence="2">cv. Punajuju</strain>
    </source>
</reference>
<accession>A0ACB9DTU6</accession>
<name>A0ACB9DTU6_CICIN</name>
<gene>
    <name evidence="1" type="ORF">L2E82_20703</name>
</gene>